<dbReference type="EMBL" id="LR796294">
    <property type="protein sequence ID" value="CAB4135239.1"/>
    <property type="molecule type" value="Genomic_DNA"/>
</dbReference>
<evidence type="ECO:0000313" key="2">
    <source>
        <dbReference type="EMBL" id="CAB4135239.1"/>
    </source>
</evidence>
<proteinExistence type="predicted"/>
<evidence type="ECO:0000313" key="1">
    <source>
        <dbReference type="EMBL" id="CAB4131429.1"/>
    </source>
</evidence>
<organism evidence="1">
    <name type="scientific">uncultured Caudovirales phage</name>
    <dbReference type="NCBI Taxonomy" id="2100421"/>
    <lineage>
        <taxon>Viruses</taxon>
        <taxon>Duplodnaviria</taxon>
        <taxon>Heunggongvirae</taxon>
        <taxon>Uroviricota</taxon>
        <taxon>Caudoviricetes</taxon>
        <taxon>Peduoviridae</taxon>
        <taxon>Maltschvirus</taxon>
        <taxon>Maltschvirus maltsch</taxon>
    </lineage>
</organism>
<sequence length="91" mass="10024">MVRLLIYNREIGGSTPPGCTNRKDDMSKECVDAISDLISMEPNWPTHGVMTVGNYLPLGKIMLGGVFTVRELEAVVRVIRAFNVKETNASV</sequence>
<gene>
    <name evidence="1" type="ORF">UFOVP127_89</name>
    <name evidence="2" type="ORF">UFOVP276_195</name>
</gene>
<dbReference type="EMBL" id="LR796249">
    <property type="protein sequence ID" value="CAB4131429.1"/>
    <property type="molecule type" value="Genomic_DNA"/>
</dbReference>
<protein>
    <submittedName>
        <fullName evidence="1">Uncharacterized protein</fullName>
    </submittedName>
</protein>
<reference evidence="1" key="1">
    <citation type="submission" date="2020-04" db="EMBL/GenBank/DDBJ databases">
        <authorList>
            <person name="Chiriac C."/>
            <person name="Salcher M."/>
            <person name="Ghai R."/>
            <person name="Kavagutti S V."/>
        </authorList>
    </citation>
    <scope>NUCLEOTIDE SEQUENCE</scope>
</reference>
<accession>A0A6J5LIH1</accession>
<name>A0A6J5LIH1_9CAUD</name>